<accession>A0A974WI31</accession>
<evidence type="ECO:0000313" key="5">
    <source>
        <dbReference type="Proteomes" id="UP000662783"/>
    </source>
</evidence>
<dbReference type="EMBL" id="CP070608">
    <property type="protein sequence ID" value="QSE98299.1"/>
    <property type="molecule type" value="Genomic_DNA"/>
</dbReference>
<evidence type="ECO:0000259" key="3">
    <source>
        <dbReference type="Pfam" id="PF22570"/>
    </source>
</evidence>
<feature type="transmembrane region" description="Helical" evidence="1">
    <location>
        <begin position="39"/>
        <end position="56"/>
    </location>
</feature>
<name>A0A974WI31_9BACT</name>
<dbReference type="InterPro" id="IPR054331">
    <property type="entry name" value="LiaF_TM"/>
</dbReference>
<keyword evidence="1" id="KW-1133">Transmembrane helix</keyword>
<sequence>MGQEHIQDRRFWLGLVFVFIGGVLLLDNLNIIPYYIPDYLLSWKTFLIALGTYFIIGRKKPEPGIIMIVIGSVFLLQDFYYFRIRDIWHILWPSIFIIIGGSLILRRSRNKDSEAQGLDGEKKNNVDYVDDFAVLGGREISVDSQNFKGGKISAVLGGSSIDLRNAGLAEGENVIDVFAMFGGTSIIVPQDWTVKMEVFSLLGGFSDKRDSSVKVVPHPGKVLVVKGFVMFGGGDIKYTK</sequence>
<keyword evidence="5" id="KW-1185">Reference proteome</keyword>
<dbReference type="RefSeq" id="WP_205722814.1">
    <property type="nucleotide sequence ID" value="NZ_CP070608.1"/>
</dbReference>
<feature type="transmembrane region" description="Helical" evidence="1">
    <location>
        <begin position="87"/>
        <end position="105"/>
    </location>
</feature>
<feature type="domain" description="Cell wall-active antibiotics response LiaF-like C-terminal" evidence="2">
    <location>
        <begin position="136"/>
        <end position="206"/>
    </location>
</feature>
<dbReference type="KEGG" id="fuv:JR347_04255"/>
<feature type="domain" description="LiaF transmembrane" evidence="3">
    <location>
        <begin position="12"/>
        <end position="111"/>
    </location>
</feature>
<dbReference type="InterPro" id="IPR024425">
    <property type="entry name" value="LiaF-like_C"/>
</dbReference>
<dbReference type="PANTHER" id="PTHR40763">
    <property type="entry name" value="MEMBRANE PROTEIN-RELATED"/>
    <property type="match status" value="1"/>
</dbReference>
<dbReference type="Pfam" id="PF09922">
    <property type="entry name" value="LiaF-like_C"/>
    <property type="match status" value="1"/>
</dbReference>
<evidence type="ECO:0000256" key="1">
    <source>
        <dbReference type="SAM" id="Phobius"/>
    </source>
</evidence>
<dbReference type="Proteomes" id="UP000662783">
    <property type="component" value="Chromosome"/>
</dbReference>
<reference evidence="4" key="1">
    <citation type="submission" date="2021-02" db="EMBL/GenBank/DDBJ databases">
        <title>Fulvivirga sp. S481 isolated from sea water.</title>
        <authorList>
            <person name="Bae S.S."/>
            <person name="Baek K."/>
        </authorList>
    </citation>
    <scope>NUCLEOTIDE SEQUENCE</scope>
    <source>
        <strain evidence="4">S481</strain>
    </source>
</reference>
<evidence type="ECO:0000313" key="4">
    <source>
        <dbReference type="EMBL" id="QSE98299.1"/>
    </source>
</evidence>
<protein>
    <recommendedName>
        <fullName evidence="6">Cell wall-active antibiotics response LiaF-like C-terminal domain-containing protein</fullName>
    </recommendedName>
</protein>
<dbReference type="AlphaFoldDB" id="A0A974WI31"/>
<organism evidence="4 5">
    <name type="scientific">Fulvivirga lutea</name>
    <dbReference type="NCBI Taxonomy" id="2810512"/>
    <lineage>
        <taxon>Bacteria</taxon>
        <taxon>Pseudomonadati</taxon>
        <taxon>Bacteroidota</taxon>
        <taxon>Cytophagia</taxon>
        <taxon>Cytophagales</taxon>
        <taxon>Fulvivirgaceae</taxon>
        <taxon>Fulvivirga</taxon>
    </lineage>
</organism>
<keyword evidence="1" id="KW-0812">Transmembrane</keyword>
<proteinExistence type="predicted"/>
<feature type="transmembrane region" description="Helical" evidence="1">
    <location>
        <begin position="12"/>
        <end position="33"/>
    </location>
</feature>
<gene>
    <name evidence="4" type="ORF">JR347_04255</name>
</gene>
<feature type="transmembrane region" description="Helical" evidence="1">
    <location>
        <begin position="63"/>
        <end position="81"/>
    </location>
</feature>
<dbReference type="PANTHER" id="PTHR40763:SF5">
    <property type="entry name" value="MEMBRANE PROTEIN"/>
    <property type="match status" value="1"/>
</dbReference>
<evidence type="ECO:0000259" key="2">
    <source>
        <dbReference type="Pfam" id="PF09922"/>
    </source>
</evidence>
<keyword evidence="1" id="KW-0472">Membrane</keyword>
<evidence type="ECO:0008006" key="6">
    <source>
        <dbReference type="Google" id="ProtNLM"/>
    </source>
</evidence>
<dbReference type="Pfam" id="PF22570">
    <property type="entry name" value="LiaF-TM"/>
    <property type="match status" value="1"/>
</dbReference>